<protein>
    <submittedName>
        <fullName evidence="1">Uncharacterized protein</fullName>
    </submittedName>
</protein>
<reference evidence="1 2" key="1">
    <citation type="submission" date="2018-11" db="EMBL/GenBank/DDBJ databases">
        <title>Sequencing the genomes of 1000 actinobacteria strains.</title>
        <authorList>
            <person name="Klenk H.-P."/>
        </authorList>
    </citation>
    <scope>NUCLEOTIDE SEQUENCE [LARGE SCALE GENOMIC DNA]</scope>
    <source>
        <strain evidence="1 2">DSM 13521</strain>
    </source>
</reference>
<proteinExistence type="predicted"/>
<name>A0A3N2D768_9MICO</name>
<dbReference type="Proteomes" id="UP000275356">
    <property type="component" value="Unassembled WGS sequence"/>
</dbReference>
<dbReference type="AlphaFoldDB" id="A0A3N2D768"/>
<keyword evidence="2" id="KW-1185">Reference proteome</keyword>
<dbReference type="RefSeq" id="WP_123737814.1">
    <property type="nucleotide sequence ID" value="NZ_RKHQ01000001.1"/>
</dbReference>
<accession>A0A3N2D768</accession>
<evidence type="ECO:0000313" key="2">
    <source>
        <dbReference type="Proteomes" id="UP000275356"/>
    </source>
</evidence>
<evidence type="ECO:0000313" key="1">
    <source>
        <dbReference type="EMBL" id="ROR95498.1"/>
    </source>
</evidence>
<sequence>MGALDSRDGLLQVVDVMPQGDGSARVTVVEMIGERGYIKRRVETVRRLARRATRLNGRTRADGEHFCSGQGRMTVQVWPTGEGE</sequence>
<gene>
    <name evidence="1" type="ORF">EDD28_0051</name>
</gene>
<dbReference type="EMBL" id="RKHQ01000001">
    <property type="protein sequence ID" value="ROR95498.1"/>
    <property type="molecule type" value="Genomic_DNA"/>
</dbReference>
<organism evidence="1 2">
    <name type="scientific">Salana multivorans</name>
    <dbReference type="NCBI Taxonomy" id="120377"/>
    <lineage>
        <taxon>Bacteria</taxon>
        <taxon>Bacillati</taxon>
        <taxon>Actinomycetota</taxon>
        <taxon>Actinomycetes</taxon>
        <taxon>Micrococcales</taxon>
        <taxon>Beutenbergiaceae</taxon>
        <taxon>Salana</taxon>
    </lineage>
</organism>
<comment type="caution">
    <text evidence="1">The sequence shown here is derived from an EMBL/GenBank/DDBJ whole genome shotgun (WGS) entry which is preliminary data.</text>
</comment>